<evidence type="ECO:0000313" key="1">
    <source>
        <dbReference type="EMBL" id="KAF9653215.1"/>
    </source>
</evidence>
<sequence length="1212" mass="135445">MEGIAASRTILPISFKQPPSPEPQDLFLSHSCPTSMMDDPYRRPEATTSNSVGSNGCNHTSDTPPNTEEQSRPTRPRLGGRVISSSTSPRRRGKSTSRTRPGTIFAPFNRPSPKREWSVFEQRMENEGQMRTKNTLRESVSEGTVPSPFQQAIDITTRPESPVSGTLSLRDVVAESGHESDDASTIGYDSGSDFGDSSRPSTPIPAPPPQKQRWYSKWKPPSLAPLQRKILKCAVAYFLGSLFTFNPTLSSLITSVIPTGDERAPSKSGHMVATVAVYFNPAKTVGGMLEADRYCLLGVLFAGFISLSSISTYWSLEEYEGLDWLADTLAILWIGVGICALAWTKSWMQRPSFNTACSMTSIILFVVVVREGGLETLLQVLFIILIGSIISNVVCFSLWPQTATKKLQDDMRKALDSFSTLLSTLVCSFLLEEPPTKSREMLHQAVQDHQTSFTSLKSNLSDAKTEMTPNPATPDSLSKAYEDAVDSMNRLAQHLNGLRSGSNFQYDITKKYQTIQGKGKAGPALASVPMIDQVNKGKAPANSPGTEDETRFLDAAVDIFGGIVGELGPPLKALSAICTTSLRKMKRDDLKLEEFDKLIEDIERALFTFDSTSNQAVVRLYSRRIASSRSYHSLESSLGDNHLLTSGTEHENVFLVYFFIFTLQEFAAELTSLVDAMSRVTNYRRAATARGNWFKRRIGDIKQFFRNKVWSWRKRLATPEKSRRVVRKISSFLLRKDSDSARRPVYFPKLRPHAPDTVLTPKRSTLTFWGRIKQTLWAIGDRLKQPDIKYAVKVGMATAALAAPAFINATRPIFTEYRGEWALISFFVVMSPTIGGTNLLSVHRILGTLLGAFTAAGIWAAFPESPVILSIFGFFFSIPCFYYIVAKPTYAISARFVLLAYNLVCLYSYNIREQDEDIIQLAMNRSISVTVGVVWAGIVSRYWWPAEARRELSRALGEFCLNIGWLYTRLVAFNSTGDDADTFCDEDGPSTHTPAPVAPTESSTLLKRNKIRMSHSIQHFMSMELHLQLQLIALQGLLAQTQHEPRLKGPFPVQLYRSILTSLQSILDKLHSMRCVTSREEWHTTVRRDFILPVNRERREMVGNIILYFSVLASAFRLKAPLPPYLPPAAKSQQRLVDAIRNLDVVKNRDVKGSRQLLFFAYALTMKGVIQELDFLGKTVQEAFGVIGEGLEEFEEFEELFRVETGHLDSVA</sequence>
<protein>
    <submittedName>
        <fullName evidence="1">Uncharacterized protein</fullName>
    </submittedName>
</protein>
<organism evidence="1 2">
    <name type="scientific">Thelephora ganbajun</name>
    <name type="common">Ganba fungus</name>
    <dbReference type="NCBI Taxonomy" id="370292"/>
    <lineage>
        <taxon>Eukaryota</taxon>
        <taxon>Fungi</taxon>
        <taxon>Dikarya</taxon>
        <taxon>Basidiomycota</taxon>
        <taxon>Agaricomycotina</taxon>
        <taxon>Agaricomycetes</taxon>
        <taxon>Thelephorales</taxon>
        <taxon>Thelephoraceae</taxon>
        <taxon>Thelephora</taxon>
    </lineage>
</organism>
<proteinExistence type="predicted"/>
<name>A0ACB6ZTT4_THEGA</name>
<dbReference type="EMBL" id="MU117965">
    <property type="protein sequence ID" value="KAF9653215.1"/>
    <property type="molecule type" value="Genomic_DNA"/>
</dbReference>
<dbReference type="Proteomes" id="UP000886501">
    <property type="component" value="Unassembled WGS sequence"/>
</dbReference>
<gene>
    <name evidence="1" type="ORF">BDM02DRAFT_2169223</name>
</gene>
<reference evidence="1" key="1">
    <citation type="submission" date="2019-10" db="EMBL/GenBank/DDBJ databases">
        <authorList>
            <consortium name="DOE Joint Genome Institute"/>
            <person name="Kuo A."/>
            <person name="Miyauchi S."/>
            <person name="Kiss E."/>
            <person name="Drula E."/>
            <person name="Kohler A."/>
            <person name="Sanchez-Garcia M."/>
            <person name="Andreopoulos B."/>
            <person name="Barry K.W."/>
            <person name="Bonito G."/>
            <person name="Buee M."/>
            <person name="Carver A."/>
            <person name="Chen C."/>
            <person name="Cichocki N."/>
            <person name="Clum A."/>
            <person name="Culley D."/>
            <person name="Crous P.W."/>
            <person name="Fauchery L."/>
            <person name="Girlanda M."/>
            <person name="Hayes R."/>
            <person name="Keri Z."/>
            <person name="Labutti K."/>
            <person name="Lipzen A."/>
            <person name="Lombard V."/>
            <person name="Magnuson J."/>
            <person name="Maillard F."/>
            <person name="Morin E."/>
            <person name="Murat C."/>
            <person name="Nolan M."/>
            <person name="Ohm R."/>
            <person name="Pangilinan J."/>
            <person name="Pereira M."/>
            <person name="Perotto S."/>
            <person name="Peter M."/>
            <person name="Riley R."/>
            <person name="Sitrit Y."/>
            <person name="Stielow B."/>
            <person name="Szollosi G."/>
            <person name="Zifcakova L."/>
            <person name="Stursova M."/>
            <person name="Spatafora J.W."/>
            <person name="Tedersoo L."/>
            <person name="Vaario L.-M."/>
            <person name="Yamada A."/>
            <person name="Yan M."/>
            <person name="Wang P."/>
            <person name="Xu J."/>
            <person name="Bruns T."/>
            <person name="Baldrian P."/>
            <person name="Vilgalys R."/>
            <person name="Henrissat B."/>
            <person name="Grigoriev I.V."/>
            <person name="Hibbett D."/>
            <person name="Nagy L.G."/>
            <person name="Martin F.M."/>
        </authorList>
    </citation>
    <scope>NUCLEOTIDE SEQUENCE</scope>
    <source>
        <strain evidence="1">P2</strain>
    </source>
</reference>
<evidence type="ECO:0000313" key="2">
    <source>
        <dbReference type="Proteomes" id="UP000886501"/>
    </source>
</evidence>
<comment type="caution">
    <text evidence="1">The sequence shown here is derived from an EMBL/GenBank/DDBJ whole genome shotgun (WGS) entry which is preliminary data.</text>
</comment>
<reference evidence="1" key="2">
    <citation type="journal article" date="2020" name="Nat. Commun.">
        <title>Large-scale genome sequencing of mycorrhizal fungi provides insights into the early evolution of symbiotic traits.</title>
        <authorList>
            <person name="Miyauchi S."/>
            <person name="Kiss E."/>
            <person name="Kuo A."/>
            <person name="Drula E."/>
            <person name="Kohler A."/>
            <person name="Sanchez-Garcia M."/>
            <person name="Morin E."/>
            <person name="Andreopoulos B."/>
            <person name="Barry K.W."/>
            <person name="Bonito G."/>
            <person name="Buee M."/>
            <person name="Carver A."/>
            <person name="Chen C."/>
            <person name="Cichocki N."/>
            <person name="Clum A."/>
            <person name="Culley D."/>
            <person name="Crous P.W."/>
            <person name="Fauchery L."/>
            <person name="Girlanda M."/>
            <person name="Hayes R.D."/>
            <person name="Keri Z."/>
            <person name="LaButti K."/>
            <person name="Lipzen A."/>
            <person name="Lombard V."/>
            <person name="Magnuson J."/>
            <person name="Maillard F."/>
            <person name="Murat C."/>
            <person name="Nolan M."/>
            <person name="Ohm R.A."/>
            <person name="Pangilinan J."/>
            <person name="Pereira M.F."/>
            <person name="Perotto S."/>
            <person name="Peter M."/>
            <person name="Pfister S."/>
            <person name="Riley R."/>
            <person name="Sitrit Y."/>
            <person name="Stielow J.B."/>
            <person name="Szollosi G."/>
            <person name="Zifcakova L."/>
            <person name="Stursova M."/>
            <person name="Spatafora J.W."/>
            <person name="Tedersoo L."/>
            <person name="Vaario L.M."/>
            <person name="Yamada A."/>
            <person name="Yan M."/>
            <person name="Wang P."/>
            <person name="Xu J."/>
            <person name="Bruns T."/>
            <person name="Baldrian P."/>
            <person name="Vilgalys R."/>
            <person name="Dunand C."/>
            <person name="Henrissat B."/>
            <person name="Grigoriev I.V."/>
            <person name="Hibbett D."/>
            <person name="Nagy L.G."/>
            <person name="Martin F.M."/>
        </authorList>
    </citation>
    <scope>NUCLEOTIDE SEQUENCE</scope>
    <source>
        <strain evidence="1">P2</strain>
    </source>
</reference>
<accession>A0ACB6ZTT4</accession>
<keyword evidence="2" id="KW-1185">Reference proteome</keyword>